<gene>
    <name evidence="4" type="ORF">IAB44_01310</name>
</gene>
<reference evidence="4" key="1">
    <citation type="submission" date="2020-10" db="EMBL/GenBank/DDBJ databases">
        <authorList>
            <person name="Gilroy R."/>
        </authorList>
    </citation>
    <scope>NUCLEOTIDE SEQUENCE</scope>
    <source>
        <strain evidence="4">CHK190-19873</strain>
    </source>
</reference>
<dbReference type="EMBL" id="DVIQ01000007">
    <property type="protein sequence ID" value="HIS30181.1"/>
    <property type="molecule type" value="Genomic_DNA"/>
</dbReference>
<dbReference type="SMART" id="SM00287">
    <property type="entry name" value="SH3b"/>
    <property type="match status" value="2"/>
</dbReference>
<dbReference type="Proteomes" id="UP000823935">
    <property type="component" value="Unassembled WGS sequence"/>
</dbReference>
<proteinExistence type="predicted"/>
<feature type="region of interest" description="Disordered" evidence="1">
    <location>
        <begin position="178"/>
        <end position="250"/>
    </location>
</feature>
<comment type="caution">
    <text evidence="4">The sequence shown here is derived from an EMBL/GenBank/DDBJ whole genome shotgun (WGS) entry which is preliminary data.</text>
</comment>
<dbReference type="InterPro" id="IPR011105">
    <property type="entry name" value="Cell_wall_hydrolase_SleB"/>
</dbReference>
<reference evidence="4" key="2">
    <citation type="journal article" date="2021" name="PeerJ">
        <title>Extensive microbial diversity within the chicken gut microbiome revealed by metagenomics and culture.</title>
        <authorList>
            <person name="Gilroy R."/>
            <person name="Ravi A."/>
            <person name="Getino M."/>
            <person name="Pursley I."/>
            <person name="Horton D.L."/>
            <person name="Alikhan N.F."/>
            <person name="Baker D."/>
            <person name="Gharbi K."/>
            <person name="Hall N."/>
            <person name="Watson M."/>
            <person name="Adriaenssens E.M."/>
            <person name="Foster-Nyarko E."/>
            <person name="Jarju S."/>
            <person name="Secka A."/>
            <person name="Antonio M."/>
            <person name="Oren A."/>
            <person name="Chaudhuri R.R."/>
            <person name="La Ragione R."/>
            <person name="Hildebrand F."/>
            <person name="Pallen M.J."/>
        </authorList>
    </citation>
    <scope>NUCLEOTIDE SEQUENCE</scope>
    <source>
        <strain evidence="4">CHK190-19873</strain>
    </source>
</reference>
<dbReference type="Pfam" id="PF07486">
    <property type="entry name" value="Hydrolase_2"/>
    <property type="match status" value="1"/>
</dbReference>
<evidence type="ECO:0000259" key="3">
    <source>
        <dbReference type="SMART" id="SM00287"/>
    </source>
</evidence>
<evidence type="ECO:0000313" key="5">
    <source>
        <dbReference type="Proteomes" id="UP000823935"/>
    </source>
</evidence>
<feature type="chain" id="PRO_5039401684" evidence="2">
    <location>
        <begin position="29"/>
        <end position="399"/>
    </location>
</feature>
<feature type="domain" description="SH3b" evidence="3">
    <location>
        <begin position="34"/>
        <end position="97"/>
    </location>
</feature>
<dbReference type="InterPro" id="IPR042047">
    <property type="entry name" value="SleB_dom1"/>
</dbReference>
<feature type="signal peptide" evidence="2">
    <location>
        <begin position="1"/>
        <end position="28"/>
    </location>
</feature>
<name>A0A9D1JIJ1_9FIRM</name>
<evidence type="ECO:0000313" key="4">
    <source>
        <dbReference type="EMBL" id="HIS30181.1"/>
    </source>
</evidence>
<dbReference type="PANTHER" id="PTHR34408">
    <property type="entry name" value="FAMILY PROTEIN, PUTATIVE-RELATED"/>
    <property type="match status" value="1"/>
</dbReference>
<dbReference type="InterPro" id="IPR052354">
    <property type="entry name" value="Cell_Wall_Dynamics_Protein"/>
</dbReference>
<feature type="domain" description="SH3b" evidence="3">
    <location>
        <begin position="109"/>
        <end position="171"/>
    </location>
</feature>
<keyword evidence="2" id="KW-0732">Signal</keyword>
<evidence type="ECO:0000256" key="2">
    <source>
        <dbReference type="SAM" id="SignalP"/>
    </source>
</evidence>
<dbReference type="Gene3D" id="2.30.30.40">
    <property type="entry name" value="SH3 Domains"/>
    <property type="match status" value="2"/>
</dbReference>
<evidence type="ECO:0000256" key="1">
    <source>
        <dbReference type="SAM" id="MobiDB-lite"/>
    </source>
</evidence>
<dbReference type="Pfam" id="PF08239">
    <property type="entry name" value="SH3_3"/>
    <property type="match status" value="1"/>
</dbReference>
<sequence length="399" mass="41885">MKSTKGKAAGCALAVGAVFMMFPGTALAADEVWNYRGVVDSLSGVVIRTAASESSGVAGYLQTGGTADVIEAEGDWYLVVSGDVTGYIKSEYLALGDTAEYLAGVYGYEGVETYWDGVALFSEPDANSSIVYEADAYEQFVLLEDEGSWLKVQDEDGAVLYVPAEGVRDTVVMAKATTDSTMGGSTGTSGSQDSSSSDAAVYDSGSTESYETEAPVYETEPTYETEAPVNETESTYETEAPVYETEPTYETEAPVYETEPTYETEAPVYETEPTYETEAPDSGSSSGTSSGSDLDLLAALIYCEAGNQSREGMVAVGAVVMNRVASSSFPNSISEVIYQSGQFTPASSGTLSQALANGVPSSCYEAAQAAMNGENPVGDALYFNAGSGQGMQIGDHQFY</sequence>
<accession>A0A9D1JIJ1</accession>
<dbReference type="InterPro" id="IPR003646">
    <property type="entry name" value="SH3-like_bac-type"/>
</dbReference>
<keyword evidence="4" id="KW-0378">Hydrolase</keyword>
<dbReference type="Gene3D" id="1.10.10.2520">
    <property type="entry name" value="Cell wall hydrolase SleB, domain 1"/>
    <property type="match status" value="1"/>
</dbReference>
<organism evidence="4 5">
    <name type="scientific">Candidatus Limivivens intestinipullorum</name>
    <dbReference type="NCBI Taxonomy" id="2840858"/>
    <lineage>
        <taxon>Bacteria</taxon>
        <taxon>Bacillati</taxon>
        <taxon>Bacillota</taxon>
        <taxon>Clostridia</taxon>
        <taxon>Lachnospirales</taxon>
        <taxon>Lachnospiraceae</taxon>
        <taxon>Lachnospiraceae incertae sedis</taxon>
        <taxon>Candidatus Limivivens</taxon>
    </lineage>
</organism>
<protein>
    <submittedName>
        <fullName evidence="4">Cell wall hydrolase</fullName>
    </submittedName>
</protein>
<dbReference type="PANTHER" id="PTHR34408:SF1">
    <property type="entry name" value="GLYCOSYL HYDROLASE FAMILY 19 DOMAIN-CONTAINING PROTEIN HI_1415"/>
    <property type="match status" value="1"/>
</dbReference>
<dbReference type="GO" id="GO:0016787">
    <property type="term" value="F:hydrolase activity"/>
    <property type="evidence" value="ECO:0007669"/>
    <property type="project" value="UniProtKB-KW"/>
</dbReference>
<dbReference type="AlphaFoldDB" id="A0A9D1JIJ1"/>